<comment type="caution">
    <text evidence="1">The sequence shown here is derived from an EMBL/GenBank/DDBJ whole genome shotgun (WGS) entry which is preliminary data.</text>
</comment>
<dbReference type="EMBL" id="JANFNG010000038">
    <property type="protein sequence ID" value="MCQ4084597.1"/>
    <property type="molecule type" value="Genomic_DNA"/>
</dbReference>
<name>A0ABT1Q3T7_9ACTN</name>
<evidence type="ECO:0000313" key="1">
    <source>
        <dbReference type="EMBL" id="MCQ4084597.1"/>
    </source>
</evidence>
<protein>
    <submittedName>
        <fullName evidence="1">Uncharacterized protein</fullName>
    </submittedName>
</protein>
<reference evidence="1" key="1">
    <citation type="submission" date="2022-06" db="EMBL/GenBank/DDBJ databases">
        <title>Draft genome sequence of Streptomyces sp. RB6PN25 isolated from peat swamp forest in Thailand.</title>
        <authorList>
            <person name="Duangmal K."/>
            <person name="Klaysubun C."/>
        </authorList>
    </citation>
    <scope>NUCLEOTIDE SEQUENCE</scope>
    <source>
        <strain evidence="1">RB6PN25</strain>
    </source>
</reference>
<dbReference type="Proteomes" id="UP001057702">
    <property type="component" value="Unassembled WGS sequence"/>
</dbReference>
<dbReference type="RefSeq" id="WP_255923663.1">
    <property type="nucleotide sequence ID" value="NZ_JANFNG010000038.1"/>
</dbReference>
<keyword evidence="2" id="KW-1185">Reference proteome</keyword>
<gene>
    <name evidence="1" type="ORF">NGB36_29480</name>
</gene>
<evidence type="ECO:0000313" key="2">
    <source>
        <dbReference type="Proteomes" id="UP001057702"/>
    </source>
</evidence>
<proteinExistence type="predicted"/>
<organism evidence="1 2">
    <name type="scientific">Streptomyces humicola</name>
    <dbReference type="NCBI Taxonomy" id="2953240"/>
    <lineage>
        <taxon>Bacteria</taxon>
        <taxon>Bacillati</taxon>
        <taxon>Actinomycetota</taxon>
        <taxon>Actinomycetes</taxon>
        <taxon>Kitasatosporales</taxon>
        <taxon>Streptomycetaceae</taxon>
        <taxon>Streptomyces</taxon>
    </lineage>
</organism>
<accession>A0ABT1Q3T7</accession>
<sequence>MAIRTITRIVPVAGRHVVAADDKRPMSFRRSEGRGRRVVVRHRRYDAR</sequence>